<keyword evidence="1" id="KW-0472">Membrane</keyword>
<dbReference type="AlphaFoldDB" id="A0A9N8X403"/>
<evidence type="ECO:0000313" key="3">
    <source>
        <dbReference type="Proteomes" id="UP000789704"/>
    </source>
</evidence>
<keyword evidence="1" id="KW-0812">Transmembrane</keyword>
<evidence type="ECO:0000256" key="1">
    <source>
        <dbReference type="SAM" id="Phobius"/>
    </source>
</evidence>
<dbReference type="Proteomes" id="UP000789704">
    <property type="component" value="Unassembled WGS sequence"/>
</dbReference>
<organism evidence="2 3">
    <name type="scientific">Paraburkholderia saeva</name>
    <dbReference type="NCBI Taxonomy" id="2777537"/>
    <lineage>
        <taxon>Bacteria</taxon>
        <taxon>Pseudomonadati</taxon>
        <taxon>Pseudomonadota</taxon>
        <taxon>Betaproteobacteria</taxon>
        <taxon>Burkholderiales</taxon>
        <taxon>Burkholderiaceae</taxon>
        <taxon>Paraburkholderia</taxon>
    </lineage>
</organism>
<accession>A0A9N8X403</accession>
<proteinExistence type="predicted"/>
<protein>
    <submittedName>
        <fullName evidence="2">Uncharacterized protein</fullName>
    </submittedName>
</protein>
<evidence type="ECO:0000313" key="2">
    <source>
        <dbReference type="EMBL" id="CAG4919353.1"/>
    </source>
</evidence>
<comment type="caution">
    <text evidence="2">The sequence shown here is derived from an EMBL/GenBank/DDBJ whole genome shotgun (WGS) entry which is preliminary data.</text>
</comment>
<reference evidence="2" key="1">
    <citation type="submission" date="2021-04" db="EMBL/GenBank/DDBJ databases">
        <authorList>
            <person name="Vanwijnsberghe S."/>
        </authorList>
    </citation>
    <scope>NUCLEOTIDE SEQUENCE</scope>
    <source>
        <strain evidence="2">LMG 31841</strain>
    </source>
</reference>
<keyword evidence="1" id="KW-1133">Transmembrane helix</keyword>
<name>A0A9N8X403_9BURK</name>
<dbReference type="EMBL" id="CAJQZC010000011">
    <property type="protein sequence ID" value="CAG4919353.1"/>
    <property type="molecule type" value="Genomic_DNA"/>
</dbReference>
<sequence>MVALRSLWGICVLLYGLDVFARGSGYHCDRRCHPIGLLVGLLAFGLAFVAYLVTSKFNRWRRERSSRSRF</sequence>
<feature type="transmembrane region" description="Helical" evidence="1">
    <location>
        <begin position="35"/>
        <end position="54"/>
    </location>
</feature>
<keyword evidence="3" id="KW-1185">Reference proteome</keyword>
<gene>
    <name evidence="2" type="ORF">LMG31841_04869</name>
</gene>